<dbReference type="InterPro" id="IPR047128">
    <property type="entry name" value="PhyH"/>
</dbReference>
<dbReference type="Pfam" id="PF05721">
    <property type="entry name" value="PhyH"/>
    <property type="match status" value="1"/>
</dbReference>
<proteinExistence type="inferred from homology"/>
<name>A0AAD9J6W7_9ANNE</name>
<dbReference type="InterPro" id="IPR008775">
    <property type="entry name" value="Phytyl_CoA_dOase-like"/>
</dbReference>
<evidence type="ECO:0000313" key="6">
    <source>
        <dbReference type="Proteomes" id="UP001208570"/>
    </source>
</evidence>
<comment type="caution">
    <text evidence="5">The sequence shown here is derived from an EMBL/GenBank/DDBJ whole genome shotgun (WGS) entry which is preliminary data.</text>
</comment>
<keyword evidence="6" id="KW-1185">Reference proteome</keyword>
<protein>
    <recommendedName>
        <fullName evidence="2">phytanoyl-CoA dioxygenase</fullName>
        <ecNumber evidence="2">1.14.11.18</ecNumber>
    </recommendedName>
    <alternativeName>
        <fullName evidence="3">Phytanic acid oxidase</fullName>
    </alternativeName>
    <alternativeName>
        <fullName evidence="4">Phytanoyl-CoA alpha-hydroxylase</fullName>
    </alternativeName>
</protein>
<dbReference type="EMBL" id="JAODUP010000551">
    <property type="protein sequence ID" value="KAK2147464.1"/>
    <property type="molecule type" value="Genomic_DNA"/>
</dbReference>
<organism evidence="5 6">
    <name type="scientific">Paralvinella palmiformis</name>
    <dbReference type="NCBI Taxonomy" id="53620"/>
    <lineage>
        <taxon>Eukaryota</taxon>
        <taxon>Metazoa</taxon>
        <taxon>Spiralia</taxon>
        <taxon>Lophotrochozoa</taxon>
        <taxon>Annelida</taxon>
        <taxon>Polychaeta</taxon>
        <taxon>Sedentaria</taxon>
        <taxon>Canalipalpata</taxon>
        <taxon>Terebellida</taxon>
        <taxon>Terebelliformia</taxon>
        <taxon>Alvinellidae</taxon>
        <taxon>Paralvinella</taxon>
    </lineage>
</organism>
<dbReference type="AlphaFoldDB" id="A0AAD9J6W7"/>
<reference evidence="5" key="1">
    <citation type="journal article" date="2023" name="Mol. Biol. Evol.">
        <title>Third-Generation Sequencing Reveals the Adaptive Role of the Epigenome in Three Deep-Sea Polychaetes.</title>
        <authorList>
            <person name="Perez M."/>
            <person name="Aroh O."/>
            <person name="Sun Y."/>
            <person name="Lan Y."/>
            <person name="Juniper S.K."/>
            <person name="Young C.R."/>
            <person name="Angers B."/>
            <person name="Qian P.Y."/>
        </authorList>
    </citation>
    <scope>NUCLEOTIDE SEQUENCE</scope>
    <source>
        <strain evidence="5">P08H-3</strain>
    </source>
</reference>
<dbReference type="PANTHER" id="PTHR21308">
    <property type="entry name" value="PHYTANOYL-COA ALPHA-HYDROXYLASE"/>
    <property type="match status" value="1"/>
</dbReference>
<evidence type="ECO:0000256" key="3">
    <source>
        <dbReference type="ARBA" id="ARBA00034921"/>
    </source>
</evidence>
<evidence type="ECO:0000256" key="4">
    <source>
        <dbReference type="ARBA" id="ARBA00034924"/>
    </source>
</evidence>
<comment type="similarity">
    <text evidence="1">Belongs to the PhyH family.</text>
</comment>
<sequence length="379" mass="43571">MKVRFVHNLFLKRFPGYLYYCEPNASSATSALQSSFTPSNSEFVYSRGGILTPEQRHFYEENGFLVIKKLVSEDKIDVYRERFQKICDGEIYVPGMTVMKDVSVAKTHAHDKGEKFVNKIQSFENDDVLFQYCRLPEVLQYIQSFIGPDCMAMHTMVINKPPDPGTKTSRHPMHQDLHYFPFRPAHKIVCAWTAMQKVTRDNGCLVVIPGTHKGELAEHAYPDWEVMYDLNFEACGCQQFRFWCEAAAVRDTYLFYNTLQGGVNKAYHGVKSYNPDMERLWVEVEEGDTVFFHPLLLHGSGSNKTQNFRKSISCHYAASDCEYIDVKGTTQELIANEVHDIIAKKLGKDVAEHIDFRDVWRYRARLVCGNEGTLSVGNY</sequence>
<evidence type="ECO:0000256" key="1">
    <source>
        <dbReference type="ARBA" id="ARBA00005830"/>
    </source>
</evidence>
<dbReference type="Proteomes" id="UP001208570">
    <property type="component" value="Unassembled WGS sequence"/>
</dbReference>
<evidence type="ECO:0000256" key="2">
    <source>
        <dbReference type="ARBA" id="ARBA00034809"/>
    </source>
</evidence>
<dbReference type="Gene3D" id="2.60.120.620">
    <property type="entry name" value="q2cbj1_9rhob like domain"/>
    <property type="match status" value="2"/>
</dbReference>
<dbReference type="SUPFAM" id="SSF51197">
    <property type="entry name" value="Clavaminate synthase-like"/>
    <property type="match status" value="1"/>
</dbReference>
<dbReference type="EC" id="1.14.11.18" evidence="2"/>
<dbReference type="PANTHER" id="PTHR21308:SF1">
    <property type="entry name" value="PHYTANOYL-COA DIOXYGENASE, PEROXISOMAL"/>
    <property type="match status" value="1"/>
</dbReference>
<dbReference type="GO" id="GO:0048244">
    <property type="term" value="F:phytanoyl-CoA dioxygenase activity"/>
    <property type="evidence" value="ECO:0007669"/>
    <property type="project" value="UniProtKB-EC"/>
</dbReference>
<accession>A0AAD9J6W7</accession>
<gene>
    <name evidence="5" type="ORF">LSH36_551g00013</name>
</gene>
<evidence type="ECO:0000313" key="5">
    <source>
        <dbReference type="EMBL" id="KAK2147464.1"/>
    </source>
</evidence>
<dbReference type="GO" id="GO:0001561">
    <property type="term" value="P:fatty acid alpha-oxidation"/>
    <property type="evidence" value="ECO:0007669"/>
    <property type="project" value="InterPro"/>
</dbReference>